<protein>
    <submittedName>
        <fullName evidence="3">Uncharacterized protein</fullName>
    </submittedName>
</protein>
<keyword evidence="2" id="KW-1133">Transmembrane helix</keyword>
<proteinExistence type="predicted"/>
<sequence length="111" mass="12048">MNAFNSPSSTPNSTGSGAARHSLESLHSESPADRAGVARVALVVIGFVSVPLIYVGSYLWLADNAGPLEIRAGGRCLPRQYHHGGRVAEFVFWPVHYVDRHVRPSHWGDNS</sequence>
<keyword evidence="2" id="KW-0472">Membrane</keyword>
<dbReference type="Proteomes" id="UP000315017">
    <property type="component" value="Chromosome"/>
</dbReference>
<dbReference type="KEGG" id="aagg:ETAA8_47560"/>
<reference evidence="3 4" key="1">
    <citation type="submission" date="2019-02" db="EMBL/GenBank/DDBJ databases">
        <title>Deep-cultivation of Planctomycetes and their phenomic and genomic characterization uncovers novel biology.</title>
        <authorList>
            <person name="Wiegand S."/>
            <person name="Jogler M."/>
            <person name="Boedeker C."/>
            <person name="Pinto D."/>
            <person name="Vollmers J."/>
            <person name="Rivas-Marin E."/>
            <person name="Kohn T."/>
            <person name="Peeters S.H."/>
            <person name="Heuer A."/>
            <person name="Rast P."/>
            <person name="Oberbeckmann S."/>
            <person name="Bunk B."/>
            <person name="Jeske O."/>
            <person name="Meyerdierks A."/>
            <person name="Storesund J.E."/>
            <person name="Kallscheuer N."/>
            <person name="Luecker S."/>
            <person name="Lage O.M."/>
            <person name="Pohl T."/>
            <person name="Merkel B.J."/>
            <person name="Hornburger P."/>
            <person name="Mueller R.-W."/>
            <person name="Bruemmer F."/>
            <person name="Labrenz M."/>
            <person name="Spormann A.M."/>
            <person name="Op den Camp H."/>
            <person name="Overmann J."/>
            <person name="Amann R."/>
            <person name="Jetten M.S.M."/>
            <person name="Mascher T."/>
            <person name="Medema M.H."/>
            <person name="Devos D.P."/>
            <person name="Kaster A.-K."/>
            <person name="Ovreas L."/>
            <person name="Rohde M."/>
            <person name="Galperin M.Y."/>
            <person name="Jogler C."/>
        </authorList>
    </citation>
    <scope>NUCLEOTIDE SEQUENCE [LARGE SCALE GENOMIC DNA]</scope>
    <source>
        <strain evidence="3 4">ETA_A8</strain>
    </source>
</reference>
<keyword evidence="2" id="KW-0812">Transmembrane</keyword>
<gene>
    <name evidence="3" type="ORF">ETAA8_47560</name>
</gene>
<evidence type="ECO:0000256" key="1">
    <source>
        <dbReference type="SAM" id="MobiDB-lite"/>
    </source>
</evidence>
<evidence type="ECO:0000313" key="3">
    <source>
        <dbReference type="EMBL" id="QDU29641.1"/>
    </source>
</evidence>
<accession>A0A517YHE1</accession>
<name>A0A517YHE1_9BACT</name>
<feature type="compositionally biased region" description="Basic and acidic residues" evidence="1">
    <location>
        <begin position="21"/>
        <end position="32"/>
    </location>
</feature>
<feature type="compositionally biased region" description="Low complexity" evidence="1">
    <location>
        <begin position="1"/>
        <end position="19"/>
    </location>
</feature>
<keyword evidence="4" id="KW-1185">Reference proteome</keyword>
<dbReference type="AlphaFoldDB" id="A0A517YHE1"/>
<evidence type="ECO:0000256" key="2">
    <source>
        <dbReference type="SAM" id="Phobius"/>
    </source>
</evidence>
<feature type="transmembrane region" description="Helical" evidence="2">
    <location>
        <begin position="40"/>
        <end position="61"/>
    </location>
</feature>
<evidence type="ECO:0000313" key="4">
    <source>
        <dbReference type="Proteomes" id="UP000315017"/>
    </source>
</evidence>
<feature type="region of interest" description="Disordered" evidence="1">
    <location>
        <begin position="1"/>
        <end position="32"/>
    </location>
</feature>
<organism evidence="3 4">
    <name type="scientific">Anatilimnocola aggregata</name>
    <dbReference type="NCBI Taxonomy" id="2528021"/>
    <lineage>
        <taxon>Bacteria</taxon>
        <taxon>Pseudomonadati</taxon>
        <taxon>Planctomycetota</taxon>
        <taxon>Planctomycetia</taxon>
        <taxon>Pirellulales</taxon>
        <taxon>Pirellulaceae</taxon>
        <taxon>Anatilimnocola</taxon>
    </lineage>
</organism>
<dbReference type="EMBL" id="CP036274">
    <property type="protein sequence ID" value="QDU29641.1"/>
    <property type="molecule type" value="Genomic_DNA"/>
</dbReference>